<sequence length="102" mass="11587">MHNLQVAPQVHDYSIDNEDRPGRSVELDLDVLWSQMEADPYQTTRELAVTLGESAHKYSELKSIGKVRKLGRCLPHALKQYDMDCGTPSPHAQAQEQARKKE</sequence>
<evidence type="ECO:0000256" key="1">
    <source>
        <dbReference type="SAM" id="MobiDB-lite"/>
    </source>
</evidence>
<feature type="region of interest" description="Disordered" evidence="1">
    <location>
        <begin position="81"/>
        <end position="102"/>
    </location>
</feature>
<evidence type="ECO:0000313" key="4">
    <source>
        <dbReference type="WBParaSite" id="HCON_00142760-00001"/>
    </source>
</evidence>
<keyword evidence="3" id="KW-1185">Reference proteome</keyword>
<reference evidence="4" key="3">
    <citation type="submission" date="2020-12" db="UniProtKB">
        <authorList>
            <consortium name="WormBaseParasite"/>
        </authorList>
    </citation>
    <scope>IDENTIFICATION</scope>
    <source>
        <strain evidence="4">MHco3</strain>
    </source>
</reference>
<accession>W6ND37</accession>
<evidence type="ECO:0000313" key="3">
    <source>
        <dbReference type="Proteomes" id="UP000025227"/>
    </source>
</evidence>
<dbReference type="Proteomes" id="UP000025227">
    <property type="component" value="Unplaced"/>
</dbReference>
<reference evidence="2" key="1">
    <citation type="submission" date="2013-03" db="EMBL/GenBank/DDBJ databases">
        <authorList>
            <person name="Aslett M."/>
        </authorList>
    </citation>
    <scope>NUCLEOTIDE SEQUENCE [LARGE SCALE GENOMIC DNA]</scope>
    <source>
        <strain evidence="2">ISE/inbred ISE</strain>
    </source>
</reference>
<dbReference type="AlphaFoldDB" id="W6ND37"/>
<dbReference type="OrthoDB" id="5855231at2759"/>
<proteinExistence type="predicted"/>
<name>W6ND37_HAECO</name>
<protein>
    <submittedName>
        <fullName evidence="4">DNA-binding protein</fullName>
    </submittedName>
</protein>
<dbReference type="EMBL" id="CAVP010058504">
    <property type="protein sequence ID" value="CDL94780.1"/>
    <property type="molecule type" value="Genomic_DNA"/>
</dbReference>
<gene>
    <name evidence="2" type="ORF">HCOI_01183500</name>
</gene>
<organism evidence="2">
    <name type="scientific">Haemonchus contortus</name>
    <name type="common">Barber pole worm</name>
    <dbReference type="NCBI Taxonomy" id="6289"/>
    <lineage>
        <taxon>Eukaryota</taxon>
        <taxon>Metazoa</taxon>
        <taxon>Ecdysozoa</taxon>
        <taxon>Nematoda</taxon>
        <taxon>Chromadorea</taxon>
        <taxon>Rhabditida</taxon>
        <taxon>Rhabditina</taxon>
        <taxon>Rhabditomorpha</taxon>
        <taxon>Strongyloidea</taxon>
        <taxon>Trichostrongylidae</taxon>
        <taxon>Haemonchus</taxon>
    </lineage>
</organism>
<evidence type="ECO:0000313" key="2">
    <source>
        <dbReference type="EMBL" id="CDL94780.1"/>
    </source>
</evidence>
<reference evidence="2" key="2">
    <citation type="submission" date="2013-05" db="EMBL/GenBank/DDBJ databases">
        <title>The genome and transcriptome of Haemonchus contortus: a key model parasite for drug and vaccine discovery.</title>
        <authorList>
            <person name="Laing R."/>
            <person name="Kikuchi T."/>
            <person name="Martinelli A."/>
            <person name="Tsai I.J."/>
            <person name="Beech R.N."/>
            <person name="Redman E."/>
            <person name="Holroyd N."/>
            <person name="Bartley D.J."/>
            <person name="Beasley H."/>
            <person name="Britton C."/>
            <person name="Curran D."/>
            <person name="Devaney E."/>
            <person name="Gilabert A."/>
            <person name="Jackson F."/>
            <person name="Hunt M."/>
            <person name="Johnston S."/>
            <person name="Kryukov I."/>
            <person name="Li K."/>
            <person name="Morrison A.A."/>
            <person name="Reid A.J."/>
            <person name="Sargison N."/>
            <person name="Saunders G."/>
            <person name="Wasmuth J.D."/>
            <person name="Wolstenholme A."/>
            <person name="Berriman M."/>
            <person name="Gilleard J.S."/>
            <person name="Cotton J.A."/>
        </authorList>
    </citation>
    <scope>NUCLEOTIDE SEQUENCE [LARGE SCALE GENOMIC DNA]</scope>
    <source>
        <strain evidence="2">ISE/inbred ISE</strain>
    </source>
</reference>
<feature type="region of interest" description="Disordered" evidence="1">
    <location>
        <begin position="1"/>
        <end position="21"/>
    </location>
</feature>
<dbReference type="WBParaSite" id="HCON_00142760-00001">
    <property type="protein sequence ID" value="HCON_00142760-00001"/>
    <property type="gene ID" value="HCON_00142760"/>
</dbReference>